<dbReference type="AlphaFoldDB" id="A0A3N1GEB2"/>
<feature type="signal peptide" evidence="1">
    <location>
        <begin position="1"/>
        <end position="28"/>
    </location>
</feature>
<reference evidence="2 3" key="1">
    <citation type="submission" date="2018-11" db="EMBL/GenBank/DDBJ databases">
        <title>Sequencing the genomes of 1000 actinobacteria strains.</title>
        <authorList>
            <person name="Klenk H.-P."/>
        </authorList>
    </citation>
    <scope>NUCLEOTIDE SEQUENCE [LARGE SCALE GENOMIC DNA]</scope>
    <source>
        <strain evidence="2 3">DSM 43634</strain>
    </source>
</reference>
<keyword evidence="1" id="KW-0732">Signal</keyword>
<name>A0A3N1GEB2_9ACTN</name>
<dbReference type="GO" id="GO:0003810">
    <property type="term" value="F:protein-glutamine gamma-glutamyltransferase activity"/>
    <property type="evidence" value="ECO:0007669"/>
    <property type="project" value="InterPro"/>
</dbReference>
<protein>
    <submittedName>
        <fullName evidence="2">Microbial transglutaminase</fullName>
    </submittedName>
</protein>
<dbReference type="InterPro" id="IPR037084">
    <property type="entry name" value="Transglut_prok_sf"/>
</dbReference>
<dbReference type="Gene3D" id="3.90.1360.10">
    <property type="entry name" value="Protein-glutamine gamma-glutamyltransferase"/>
    <property type="match status" value="1"/>
</dbReference>
<accession>A0A3N1GEB2</accession>
<dbReference type="RefSeq" id="WP_123678120.1">
    <property type="nucleotide sequence ID" value="NZ_RJKL01000001.1"/>
</dbReference>
<gene>
    <name evidence="2" type="ORF">EDD30_1421</name>
</gene>
<dbReference type="InterPro" id="IPR038765">
    <property type="entry name" value="Papain-like_cys_pep_sf"/>
</dbReference>
<feature type="chain" id="PRO_5018162979" evidence="1">
    <location>
        <begin position="29"/>
        <end position="292"/>
    </location>
</feature>
<dbReference type="Proteomes" id="UP000271683">
    <property type="component" value="Unassembled WGS sequence"/>
</dbReference>
<evidence type="ECO:0000313" key="3">
    <source>
        <dbReference type="Proteomes" id="UP000271683"/>
    </source>
</evidence>
<evidence type="ECO:0000256" key="1">
    <source>
        <dbReference type="SAM" id="SignalP"/>
    </source>
</evidence>
<sequence>MAKGLGRLSVIFVTGIGLAMSGAVPALATESDPRTPAPAVSATQRPIAEVQPAERSLANANAATAVELAPLAPALPPGVSTKTWSVPAFIELFENKYGRPMTETEKQALARGCIGVTTVNLERGNINPPLGMSFGTFPTARNVQDAINDILATNPTSSQFVSAVEQHPLLSQIDNVTRSLPSGPTSQWTAVIFSKRFYSKQNPSWTDEQAERAFRPDPVTDQVDMTEYRYVAKPGYVNFDYGWLDEGTGNWWHANHAEPGMKVYQSTLRHYSRPLLDFDRQVFSVTFARVHP</sequence>
<dbReference type="EMBL" id="RJKL01000001">
    <property type="protein sequence ID" value="ROP28652.1"/>
    <property type="molecule type" value="Genomic_DNA"/>
</dbReference>
<dbReference type="Pfam" id="PF09017">
    <property type="entry name" value="Transglut_prok"/>
    <property type="match status" value="1"/>
</dbReference>
<dbReference type="InterPro" id="IPR015107">
    <property type="entry name" value="Transglut_prok"/>
</dbReference>
<organism evidence="2 3">
    <name type="scientific">Couchioplanes caeruleus</name>
    <dbReference type="NCBI Taxonomy" id="56438"/>
    <lineage>
        <taxon>Bacteria</taxon>
        <taxon>Bacillati</taxon>
        <taxon>Actinomycetota</taxon>
        <taxon>Actinomycetes</taxon>
        <taxon>Micromonosporales</taxon>
        <taxon>Micromonosporaceae</taxon>
        <taxon>Couchioplanes</taxon>
    </lineage>
</organism>
<dbReference type="SUPFAM" id="SSF54001">
    <property type="entry name" value="Cysteine proteinases"/>
    <property type="match status" value="1"/>
</dbReference>
<comment type="caution">
    <text evidence="2">The sequence shown here is derived from an EMBL/GenBank/DDBJ whole genome shotgun (WGS) entry which is preliminary data.</text>
</comment>
<evidence type="ECO:0000313" key="2">
    <source>
        <dbReference type="EMBL" id="ROP28652.1"/>
    </source>
</evidence>
<dbReference type="OrthoDB" id="4558574at2"/>
<proteinExistence type="predicted"/>